<evidence type="ECO:0000313" key="3">
    <source>
        <dbReference type="Proteomes" id="UP001552594"/>
    </source>
</evidence>
<keyword evidence="3" id="KW-1185">Reference proteome</keyword>
<dbReference type="Proteomes" id="UP001552594">
    <property type="component" value="Unassembled WGS sequence"/>
</dbReference>
<comment type="caution">
    <text evidence="2">The sequence shown here is derived from an EMBL/GenBank/DDBJ whole genome shotgun (WGS) entry which is preliminary data.</text>
</comment>
<feature type="region of interest" description="Disordered" evidence="1">
    <location>
        <begin position="121"/>
        <end position="145"/>
    </location>
</feature>
<proteinExistence type="predicted"/>
<sequence length="145" mass="15859">MAQPATGKLETRLETLETFKGRVDEVLRTLTGNGAPPTSIAEASVESIHLGQGFAEVNELYGAYNSVHSDLVALSKLLHDQIEALKLAIHSAHNGYVDTDLDQRDKMWAVQSELMKYYVPPKGSPVAQQNSDHTADKPGSNKVTW</sequence>
<dbReference type="RefSeq" id="WP_153068703.1">
    <property type="nucleotide sequence ID" value="NZ_JBFAUK010000050.1"/>
</dbReference>
<gene>
    <name evidence="2" type="ORF">AB0L16_32515</name>
</gene>
<accession>A0ABV3K7G3</accession>
<protein>
    <submittedName>
        <fullName evidence="2">Uncharacterized protein</fullName>
    </submittedName>
</protein>
<evidence type="ECO:0000313" key="2">
    <source>
        <dbReference type="EMBL" id="MEV5511087.1"/>
    </source>
</evidence>
<name>A0ABV3K7G3_STRON</name>
<reference evidence="2 3" key="1">
    <citation type="submission" date="2024-06" db="EMBL/GenBank/DDBJ databases">
        <title>The Natural Products Discovery Center: Release of the First 8490 Sequenced Strains for Exploring Actinobacteria Biosynthetic Diversity.</title>
        <authorList>
            <person name="Kalkreuter E."/>
            <person name="Kautsar S.A."/>
            <person name="Yang D."/>
            <person name="Bader C.D."/>
            <person name="Teijaro C.N."/>
            <person name="Fluegel L."/>
            <person name="Davis C.M."/>
            <person name="Simpson J.R."/>
            <person name="Lauterbach L."/>
            <person name="Steele A.D."/>
            <person name="Gui C."/>
            <person name="Meng S."/>
            <person name="Li G."/>
            <person name="Viehrig K."/>
            <person name="Ye F."/>
            <person name="Su P."/>
            <person name="Kiefer A.F."/>
            <person name="Nichols A."/>
            <person name="Cepeda A.J."/>
            <person name="Yan W."/>
            <person name="Fan B."/>
            <person name="Jiang Y."/>
            <person name="Adhikari A."/>
            <person name="Zheng C.-J."/>
            <person name="Schuster L."/>
            <person name="Cowan T.M."/>
            <person name="Smanski M.J."/>
            <person name="Chevrette M.G."/>
            <person name="De Carvalho L.P.S."/>
            <person name="Shen B."/>
        </authorList>
    </citation>
    <scope>NUCLEOTIDE SEQUENCE [LARGE SCALE GENOMIC DNA]</scope>
    <source>
        <strain evidence="2 3">NPDC052347</strain>
    </source>
</reference>
<organism evidence="2 3">
    <name type="scientific">Streptomyces orinoci</name>
    <name type="common">Streptoverticillium orinoci</name>
    <dbReference type="NCBI Taxonomy" id="67339"/>
    <lineage>
        <taxon>Bacteria</taxon>
        <taxon>Bacillati</taxon>
        <taxon>Actinomycetota</taxon>
        <taxon>Actinomycetes</taxon>
        <taxon>Kitasatosporales</taxon>
        <taxon>Streptomycetaceae</taxon>
        <taxon>Streptomyces</taxon>
    </lineage>
</organism>
<dbReference type="EMBL" id="JBFAUK010000050">
    <property type="protein sequence ID" value="MEV5511087.1"/>
    <property type="molecule type" value="Genomic_DNA"/>
</dbReference>
<evidence type="ECO:0000256" key="1">
    <source>
        <dbReference type="SAM" id="MobiDB-lite"/>
    </source>
</evidence>